<dbReference type="InterPro" id="IPR054728">
    <property type="entry name" value="RsmB-like_ferredoxin"/>
</dbReference>
<evidence type="ECO:0000256" key="4">
    <source>
        <dbReference type="ARBA" id="ARBA00022884"/>
    </source>
</evidence>
<dbReference type="InterPro" id="IPR023267">
    <property type="entry name" value="RCMT"/>
</dbReference>
<dbReference type="PANTHER" id="PTHR22807">
    <property type="entry name" value="NOP2 YEAST -RELATED NOL1/NOP2/FMU SUN DOMAIN-CONTAINING"/>
    <property type="match status" value="1"/>
</dbReference>
<comment type="caution">
    <text evidence="6">The sequence shown here is derived from an EMBL/GenBank/DDBJ whole genome shotgun (WGS) entry which is preliminary data.</text>
</comment>
<dbReference type="InterPro" id="IPR035926">
    <property type="entry name" value="NusB-like_sf"/>
</dbReference>
<dbReference type="GO" id="GO:0016428">
    <property type="term" value="F:tRNA (cytidine-5-)-methyltransferase activity"/>
    <property type="evidence" value="ECO:0007669"/>
    <property type="project" value="TreeGrafter"/>
</dbReference>
<sequence>MSIITIVPRDIIALIKATRYGEEVKPSQQAKRKVFEEEGIAGTYKDRILTAIFYDIWRRMGIIDRIAIEFTNVSDIAVLDPWLRAALRVAIELLVFEKFVRDRDRDTRNLFIKYLKGPVASFLSNITHPYVGMYFWKLVDRLATYRYEPRDLYLKWEYRYLVSEFIIKKLVELMGREETKKFLQAVNRVPPISVRVNILKASVDEVVKTLREEGLEPVVGRYVPTVVKFRGPYDFNRSRLFNEGKIVIQDEASAVASIVLDPKPGEIVVDLCAAPGGKTEYMAELMNNNGTIYAFDIDKNRIARMKKLLNKTGIDIVKVYEEDGRKASKIIGEDVADKVLVDPPCTSTGTIAKNHEVRWRVVYERIDDVQRLQIELLETAIKLVKPGGRILYTVCSIFREEGEDVIRYILDRYSDKVLLTPLTRPFDPGFLKGTMRAWPHKHSVNGFFYALLERKQ</sequence>
<organism evidence="6">
    <name type="scientific">Ignisphaera aggregans</name>
    <dbReference type="NCBI Taxonomy" id="334771"/>
    <lineage>
        <taxon>Archaea</taxon>
        <taxon>Thermoproteota</taxon>
        <taxon>Thermoprotei</taxon>
        <taxon>Desulfurococcales</taxon>
        <taxon>Desulfurococcaceae</taxon>
        <taxon>Ignisphaera</taxon>
    </lineage>
</organism>
<evidence type="ECO:0000256" key="2">
    <source>
        <dbReference type="ARBA" id="ARBA00022679"/>
    </source>
</evidence>
<keyword evidence="2 6" id="KW-0808">Transferase</keyword>
<dbReference type="Pfam" id="PF01189">
    <property type="entry name" value="Methyltr_RsmB-F"/>
    <property type="match status" value="1"/>
</dbReference>
<dbReference type="Gene3D" id="1.10.940.10">
    <property type="entry name" value="NusB-like"/>
    <property type="match status" value="1"/>
</dbReference>
<dbReference type="EMBL" id="DTAU01000154">
    <property type="protein sequence ID" value="HFQ79712.1"/>
    <property type="molecule type" value="Genomic_DNA"/>
</dbReference>
<protein>
    <submittedName>
        <fullName evidence="6">Methyltransferase domain-containing protein</fullName>
    </submittedName>
</protein>
<name>A0A832ABX1_9CREN</name>
<dbReference type="InterPro" id="IPR049560">
    <property type="entry name" value="MeTrfase_RsmB-F_NOP2_cat"/>
</dbReference>
<dbReference type="PRINTS" id="PR02008">
    <property type="entry name" value="RCMTFAMILY"/>
</dbReference>
<accession>A0A832ABX1</accession>
<evidence type="ECO:0000256" key="3">
    <source>
        <dbReference type="ARBA" id="ARBA00022691"/>
    </source>
</evidence>
<dbReference type="GO" id="GO:0003723">
    <property type="term" value="F:RNA binding"/>
    <property type="evidence" value="ECO:0007669"/>
    <property type="project" value="UniProtKB-KW"/>
</dbReference>
<dbReference type="Pfam" id="PF22458">
    <property type="entry name" value="RsmF-B_ferredox"/>
    <property type="match status" value="1"/>
</dbReference>
<evidence type="ECO:0000313" key="6">
    <source>
        <dbReference type="EMBL" id="HFQ79712.1"/>
    </source>
</evidence>
<dbReference type="CDD" id="cd02440">
    <property type="entry name" value="AdoMet_MTases"/>
    <property type="match status" value="1"/>
</dbReference>
<dbReference type="PANTHER" id="PTHR22807:SF74">
    <property type="entry name" value="TRNA (CYTOSINE(48)-C(5))-METHYLTRANSFERASE"/>
    <property type="match status" value="1"/>
</dbReference>
<dbReference type="InterPro" id="IPR001678">
    <property type="entry name" value="MeTrfase_RsmB-F_NOP2_dom"/>
</dbReference>
<feature type="domain" description="SAM-dependent MTase RsmB/NOP-type" evidence="5">
    <location>
        <begin position="182"/>
        <end position="455"/>
    </location>
</feature>
<keyword evidence="3" id="KW-0949">S-adenosyl-L-methionine</keyword>
<keyword evidence="1 6" id="KW-0489">Methyltransferase</keyword>
<evidence type="ECO:0000259" key="5">
    <source>
        <dbReference type="PROSITE" id="PS51686"/>
    </source>
</evidence>
<keyword evidence="4" id="KW-0694">RNA-binding</keyword>
<dbReference type="GO" id="GO:0030488">
    <property type="term" value="P:tRNA methylation"/>
    <property type="evidence" value="ECO:0007669"/>
    <property type="project" value="TreeGrafter"/>
</dbReference>
<dbReference type="Gene3D" id="3.30.70.1170">
    <property type="entry name" value="Sun protein, domain 3"/>
    <property type="match status" value="1"/>
</dbReference>
<gene>
    <name evidence="6" type="ORF">ENT99_08480</name>
</gene>
<reference evidence="6" key="1">
    <citation type="journal article" date="2020" name="mSystems">
        <title>Genome- and Community-Level Interaction Insights into Carbon Utilization and Element Cycling Functions of Hydrothermarchaeota in Hydrothermal Sediment.</title>
        <authorList>
            <person name="Zhou Z."/>
            <person name="Liu Y."/>
            <person name="Xu W."/>
            <person name="Pan J."/>
            <person name="Luo Z.H."/>
            <person name="Li M."/>
        </authorList>
    </citation>
    <scope>NUCLEOTIDE SEQUENCE</scope>
    <source>
        <strain evidence="6">SpSt-629</strain>
    </source>
</reference>
<dbReference type="AlphaFoldDB" id="A0A832ABX1"/>
<dbReference type="InterPro" id="IPR029063">
    <property type="entry name" value="SAM-dependent_MTases_sf"/>
</dbReference>
<dbReference type="Gene3D" id="3.40.50.150">
    <property type="entry name" value="Vaccinia Virus protein VP39"/>
    <property type="match status" value="1"/>
</dbReference>
<proteinExistence type="predicted"/>
<dbReference type="PROSITE" id="PS51686">
    <property type="entry name" value="SAM_MT_RSMB_NOP"/>
    <property type="match status" value="1"/>
</dbReference>
<evidence type="ECO:0000256" key="1">
    <source>
        <dbReference type="ARBA" id="ARBA00022603"/>
    </source>
</evidence>
<dbReference type="SUPFAM" id="SSF53335">
    <property type="entry name" value="S-adenosyl-L-methionine-dependent methyltransferases"/>
    <property type="match status" value="1"/>
</dbReference>